<evidence type="ECO:0000313" key="2">
    <source>
        <dbReference type="Proteomes" id="UP001515480"/>
    </source>
</evidence>
<accession>A0AB34ILV6</accession>
<organism evidence="1 2">
    <name type="scientific">Prymnesium parvum</name>
    <name type="common">Toxic golden alga</name>
    <dbReference type="NCBI Taxonomy" id="97485"/>
    <lineage>
        <taxon>Eukaryota</taxon>
        <taxon>Haptista</taxon>
        <taxon>Haptophyta</taxon>
        <taxon>Prymnesiophyceae</taxon>
        <taxon>Prymnesiales</taxon>
        <taxon>Prymnesiaceae</taxon>
        <taxon>Prymnesium</taxon>
    </lineage>
</organism>
<gene>
    <name evidence="1" type="ORF">AB1Y20_011190</name>
</gene>
<dbReference type="PANTHER" id="PTHR31151:SF0">
    <property type="entry name" value="PROLINE-TRNA LIGASE (DUF1680)"/>
    <property type="match status" value="1"/>
</dbReference>
<dbReference type="EMBL" id="JBGBPQ010000022">
    <property type="protein sequence ID" value="KAL1503127.1"/>
    <property type="molecule type" value="Genomic_DNA"/>
</dbReference>
<dbReference type="PANTHER" id="PTHR31151">
    <property type="entry name" value="PROLINE-TRNA LIGASE (DUF1680)"/>
    <property type="match status" value="1"/>
</dbReference>
<proteinExistence type="predicted"/>
<keyword evidence="2" id="KW-1185">Reference proteome</keyword>
<reference evidence="1 2" key="1">
    <citation type="journal article" date="2024" name="Science">
        <title>Giant polyketide synthase enzymes in the biosynthesis of giant marine polyether toxins.</title>
        <authorList>
            <person name="Fallon T.R."/>
            <person name="Shende V.V."/>
            <person name="Wierzbicki I.H."/>
            <person name="Pendleton A.L."/>
            <person name="Watervoot N.F."/>
            <person name="Auber R.P."/>
            <person name="Gonzalez D.J."/>
            <person name="Wisecaver J.H."/>
            <person name="Moore B.S."/>
        </authorList>
    </citation>
    <scope>NUCLEOTIDE SEQUENCE [LARGE SCALE GENOMIC DNA]</scope>
    <source>
        <strain evidence="1 2">12B1</strain>
    </source>
</reference>
<dbReference type="AlphaFoldDB" id="A0AB34ILV6"/>
<protein>
    <submittedName>
        <fullName evidence="1">Uncharacterized protein</fullName>
    </submittedName>
</protein>
<sequence length="941" mass="101462">MIMASLLALATHRPLTPTPLLSQEGCRASASTAPPLPRPALPSYTPLRLGAVAPSGWLLEQLLLQANSLSGYMPTSTFPGAKAVNQSVWSNRSAPLTLGADQWLPYWMNGNVPLLALLRAANASSRLEGAARLEPTVRAIVEYVLAHANRTSGWLGPMANEPGDVNGHGLWDPLNMLRALTMYAEAEPAYARRVARAVLAHLRAEYALLRTDPVYKWASTRWPTFVQCALYAVDTLLPRWGDDVEVVPLGADATRELLMNASRLFEAKGMDWYAYYSRTGAVRFPLGPVPTWNVNDHGVNNAEGALAWPAMAYRLWGNVTKGKEDMSLVLQVIDTYQAQPNALLCADEVFCGRAPHRGTETCAVVEAMASLEQAFAVLGTPELFDRVETLAFNALPAALTADMWTHVYVQQANSVFAGRSPSSVEGRAHRHRHLRACTAEEARAKKGDCAPLHDVPSDEDFNSNFFGVSHFPCCITNFPQGWPKFAASAVFASATDNSFVVASLVPLRATLPPHIGGGAVLTTASRYPFGDDALLTVQVPHGHSTTALIRIPTWADRATLNGSPAPNGTLVAVPCAQGTTEITVSLHPAVRVTRGWGVHQGPTIRAVVPSEEGPTARVGVPAASKEDWVLSDGATLVPSRAAGGEDVRTGAPHQVALAANAHLIFGNGHYLSSVAVGFTYVSGYTPPAGQVKRGSNVTLHAFDAETSADLGVLWRSPELSNYSFDDFHGYSKPVNGSSTGLKIPNSRPIRLALKVYNNERNLQLRLADLTLSVRWSLEVGPEPPVPPANQTSPAADAATVRRGALLYALRPRSRTTVVKRYDDLLPDRPKAVDYEIDATFERWNYALALDTPSLHYNGTPASNWSSAMPFDTDSYPSSIAAKARQVGAWGFWKTSKITAQPPHSPVDCSKNSSQCGDVESITLVPFGATNVRISVFPWFAG</sequence>
<comment type="caution">
    <text evidence="1">The sequence shown here is derived from an EMBL/GenBank/DDBJ whole genome shotgun (WGS) entry which is preliminary data.</text>
</comment>
<evidence type="ECO:0000313" key="1">
    <source>
        <dbReference type="EMBL" id="KAL1503127.1"/>
    </source>
</evidence>
<name>A0AB34ILV6_PRYPA</name>
<dbReference type="Proteomes" id="UP001515480">
    <property type="component" value="Unassembled WGS sequence"/>
</dbReference>